<dbReference type="EMBL" id="CAXKWB010000265">
    <property type="protein sequence ID" value="CAL4060126.1"/>
    <property type="molecule type" value="Genomic_DNA"/>
</dbReference>
<sequence>MMLLSCLFPILCCCVLYGSANIDKGMRNSLLMVKHMKERSKHHDLKKHSILAAVAPVSLRENYYHQIYTPHEHRTCGASAWCSTKGGICMTNDQVCPGQVHHDLCMGCGCICCILPKCSCPRKCRPSRCCKRKGGTCIAANQSCNGKLRPRLCRGGSCTCCIEE</sequence>
<accession>A0AAV2PM83</accession>
<gene>
    <name evidence="2" type="ORF">MNOR_LOCUS1054</name>
</gene>
<organism evidence="2 3">
    <name type="scientific">Meganyctiphanes norvegica</name>
    <name type="common">Northern krill</name>
    <name type="synonym">Thysanopoda norvegica</name>
    <dbReference type="NCBI Taxonomy" id="48144"/>
    <lineage>
        <taxon>Eukaryota</taxon>
        <taxon>Metazoa</taxon>
        <taxon>Ecdysozoa</taxon>
        <taxon>Arthropoda</taxon>
        <taxon>Crustacea</taxon>
        <taxon>Multicrustacea</taxon>
        <taxon>Malacostraca</taxon>
        <taxon>Eumalacostraca</taxon>
        <taxon>Eucarida</taxon>
        <taxon>Euphausiacea</taxon>
        <taxon>Euphausiidae</taxon>
        <taxon>Meganyctiphanes</taxon>
    </lineage>
</organism>
<dbReference type="Proteomes" id="UP001497623">
    <property type="component" value="Unassembled WGS sequence"/>
</dbReference>
<comment type="caution">
    <text evidence="2">The sequence shown here is derived from an EMBL/GenBank/DDBJ whole genome shotgun (WGS) entry which is preliminary data.</text>
</comment>
<protein>
    <submittedName>
        <fullName evidence="2">Uncharacterized protein</fullName>
    </submittedName>
</protein>
<proteinExistence type="predicted"/>
<evidence type="ECO:0000313" key="2">
    <source>
        <dbReference type="EMBL" id="CAL4060126.1"/>
    </source>
</evidence>
<feature type="chain" id="PRO_5043539451" evidence="1">
    <location>
        <begin position="21"/>
        <end position="164"/>
    </location>
</feature>
<dbReference type="AlphaFoldDB" id="A0AAV2PM83"/>
<keyword evidence="3" id="KW-1185">Reference proteome</keyword>
<keyword evidence="1" id="KW-0732">Signal</keyword>
<evidence type="ECO:0000313" key="3">
    <source>
        <dbReference type="Proteomes" id="UP001497623"/>
    </source>
</evidence>
<feature type="non-terminal residue" evidence="2">
    <location>
        <position position="164"/>
    </location>
</feature>
<reference evidence="2 3" key="1">
    <citation type="submission" date="2024-05" db="EMBL/GenBank/DDBJ databases">
        <authorList>
            <person name="Wallberg A."/>
        </authorList>
    </citation>
    <scope>NUCLEOTIDE SEQUENCE [LARGE SCALE GENOMIC DNA]</scope>
</reference>
<evidence type="ECO:0000256" key="1">
    <source>
        <dbReference type="SAM" id="SignalP"/>
    </source>
</evidence>
<feature type="signal peptide" evidence="1">
    <location>
        <begin position="1"/>
        <end position="20"/>
    </location>
</feature>
<name>A0AAV2PM83_MEGNR</name>